<gene>
    <name evidence="5" type="ORF">OGAPHI_001546</name>
</gene>
<evidence type="ECO:0000313" key="5">
    <source>
        <dbReference type="EMBL" id="KAH3669425.1"/>
    </source>
</evidence>
<evidence type="ECO:0000256" key="1">
    <source>
        <dbReference type="ARBA" id="ARBA00023054"/>
    </source>
</evidence>
<name>A0A9P8T8P1_9ASCO</name>
<dbReference type="PANTHER" id="PTHR15653">
    <property type="entry name" value="STRIATIN"/>
    <property type="match status" value="1"/>
</dbReference>
<dbReference type="OrthoDB" id="727118at2759"/>
<evidence type="ECO:0000313" key="6">
    <source>
        <dbReference type="Proteomes" id="UP000769157"/>
    </source>
</evidence>
<feature type="region of interest" description="Disordered" evidence="3">
    <location>
        <begin position="1"/>
        <end position="28"/>
    </location>
</feature>
<feature type="coiled-coil region" evidence="2">
    <location>
        <begin position="59"/>
        <end position="93"/>
    </location>
</feature>
<dbReference type="Pfam" id="PF08232">
    <property type="entry name" value="Striatin"/>
    <property type="match status" value="1"/>
</dbReference>
<dbReference type="CDD" id="cd14686">
    <property type="entry name" value="bZIP"/>
    <property type="match status" value="1"/>
</dbReference>
<evidence type="ECO:0000259" key="4">
    <source>
        <dbReference type="Pfam" id="PF08232"/>
    </source>
</evidence>
<evidence type="ECO:0000256" key="2">
    <source>
        <dbReference type="SAM" id="Coils"/>
    </source>
</evidence>
<accession>A0A9P8T8P1</accession>
<dbReference type="InterPro" id="IPR051488">
    <property type="entry name" value="WD_repeat_striatin"/>
</dbReference>
<dbReference type="AlphaFoldDB" id="A0A9P8T8P1"/>
<evidence type="ECO:0000256" key="3">
    <source>
        <dbReference type="SAM" id="MobiDB-lite"/>
    </source>
</evidence>
<dbReference type="PANTHER" id="PTHR15653:SF0">
    <property type="entry name" value="CONNECTOR OF KINASE TO AP-1, ISOFORM E"/>
    <property type="match status" value="1"/>
</dbReference>
<dbReference type="RefSeq" id="XP_046063688.1">
    <property type="nucleotide sequence ID" value="XM_046202319.1"/>
</dbReference>
<organism evidence="5 6">
    <name type="scientific">Ogataea philodendri</name>
    <dbReference type="NCBI Taxonomy" id="1378263"/>
    <lineage>
        <taxon>Eukaryota</taxon>
        <taxon>Fungi</taxon>
        <taxon>Dikarya</taxon>
        <taxon>Ascomycota</taxon>
        <taxon>Saccharomycotina</taxon>
        <taxon>Pichiomycetes</taxon>
        <taxon>Pichiales</taxon>
        <taxon>Pichiaceae</taxon>
        <taxon>Ogataea</taxon>
    </lineage>
</organism>
<dbReference type="EMBL" id="JAEUBE010000137">
    <property type="protein sequence ID" value="KAH3669425.1"/>
    <property type="molecule type" value="Genomic_DNA"/>
</dbReference>
<keyword evidence="1 2" id="KW-0175">Coiled coil</keyword>
<dbReference type="Proteomes" id="UP000769157">
    <property type="component" value="Unassembled WGS sequence"/>
</dbReference>
<reference evidence="5" key="1">
    <citation type="journal article" date="2021" name="Open Biol.">
        <title>Shared evolutionary footprints suggest mitochondrial oxidative damage underlies multiple complex I losses in fungi.</title>
        <authorList>
            <person name="Schikora-Tamarit M.A."/>
            <person name="Marcet-Houben M."/>
            <person name="Nosek J."/>
            <person name="Gabaldon T."/>
        </authorList>
    </citation>
    <scope>NUCLEOTIDE SEQUENCE</scope>
    <source>
        <strain evidence="5">CBS6075</strain>
    </source>
</reference>
<feature type="compositionally biased region" description="Gly residues" evidence="3">
    <location>
        <begin position="1"/>
        <end position="11"/>
    </location>
</feature>
<keyword evidence="6" id="KW-1185">Reference proteome</keyword>
<dbReference type="InterPro" id="IPR013258">
    <property type="entry name" value="Striatin_N"/>
</dbReference>
<reference evidence="5" key="2">
    <citation type="submission" date="2021-01" db="EMBL/GenBank/DDBJ databases">
        <authorList>
            <person name="Schikora-Tamarit M.A."/>
        </authorList>
    </citation>
    <scope>NUCLEOTIDE SEQUENCE</scope>
    <source>
        <strain evidence="5">CBS6075</strain>
    </source>
</reference>
<dbReference type="GeneID" id="70233514"/>
<sequence length="512" mass="56802">MEQGQFGGLRPNGGADNDANELGPGGSAGSHYTLPGIMQYLQSQFTLVERNRMMNDLEKSALKLRIVELESERNTLRLENDKLKARVEALESSGPGYSNGKGKSVDESEVDQLLSISSVDVTKLVKAKQFLKTATNEILYLLKSPSVELSDNLNITKDGSHELYIHPESHLDTPSEKVSSPSSADYLDMAISLQANPKSTEINEKNLFASTSKPSDTVIDKEPVSVGILVDGLFFGYVPDHKVIKVWTDLDSSPRLKHTVLVGPTKVNEIAYSSGVLTVLGDKQVLAYKLDGPEISLPLATYEWDDKVKSFDFVGNRLAAIFDSKVEILKLDVQDECFELVSSIDHNLEDKFLKAKFINLDGYDLAILSSKSLILRNTKQQLSNKLTSMKMLNVATFESVMMTQEYVVLKDKASLYSIWFKDFVTDRREFPELSSPDSQLGCSLDNPSQVFILSNDKGEKRISYYQWYPEIFRIASNSCVVDKDLEWICLGQLGAKKGVVGVSSAGLTVFNN</sequence>
<comment type="caution">
    <text evidence="5">The sequence shown here is derived from an EMBL/GenBank/DDBJ whole genome shotgun (WGS) entry which is preliminary data.</text>
</comment>
<feature type="domain" description="Striatin N-terminal" evidence="4">
    <location>
        <begin position="33"/>
        <end position="92"/>
    </location>
</feature>
<proteinExistence type="predicted"/>
<protein>
    <recommendedName>
        <fullName evidence="4">Striatin N-terminal domain-containing protein</fullName>
    </recommendedName>
</protein>